<protein>
    <submittedName>
        <fullName evidence="4">4'-phosphopantetheinyl transferase superfamily</fullName>
    </submittedName>
</protein>
<dbReference type="InterPro" id="IPR037143">
    <property type="entry name" value="4-PPantetheinyl_Trfase_dom_sf"/>
</dbReference>
<dbReference type="OrthoDB" id="9808281at2"/>
<evidence type="ECO:0000313" key="5">
    <source>
        <dbReference type="Proteomes" id="UP000236220"/>
    </source>
</evidence>
<feature type="domain" description="4'-phosphopantetheinyl transferase" evidence="3">
    <location>
        <begin position="137"/>
        <end position="194"/>
    </location>
</feature>
<dbReference type="InterPro" id="IPR008278">
    <property type="entry name" value="4-PPantetheinyl_Trfase_dom"/>
</dbReference>
<accession>A0A2K1PZC5</accession>
<dbReference type="GO" id="GO:0008897">
    <property type="term" value="F:holo-[acyl-carrier-protein] synthase activity"/>
    <property type="evidence" value="ECO:0007669"/>
    <property type="project" value="InterPro"/>
</dbReference>
<dbReference type="EMBL" id="NPZB01000002">
    <property type="protein sequence ID" value="PNS08130.1"/>
    <property type="molecule type" value="Genomic_DNA"/>
</dbReference>
<dbReference type="Pfam" id="PF01648">
    <property type="entry name" value="ACPS"/>
    <property type="match status" value="1"/>
</dbReference>
<sequence length="256" mass="27556">MIAAANSEDWFAGEHMDDLLALFPTVEQFTATPRVIAITDLRAWRGQAWRLYPLVSPALRERAGRLNNPLERERRLLAYALHRMVVALALGRDADRVEVGRMASGMPMVAGLPNVATSLSHADDFLAIAVARDVGLVGVDIEAMDRVALLDGLAADVLHAQECAGDEALIDVWVRKEAVLKAIGSGLSIDMNTFLSRQGIAVNGLPAATGLSAWSLRVFAGRARLGFSAATPDGVLVRLDPGTVDVVSLRERVAWI</sequence>
<proteinExistence type="inferred from homology"/>
<dbReference type="GO" id="GO:0000287">
    <property type="term" value="F:magnesium ion binding"/>
    <property type="evidence" value="ECO:0007669"/>
    <property type="project" value="InterPro"/>
</dbReference>
<dbReference type="GO" id="GO:0019878">
    <property type="term" value="P:lysine biosynthetic process via aminoadipic acid"/>
    <property type="evidence" value="ECO:0007669"/>
    <property type="project" value="TreeGrafter"/>
</dbReference>
<dbReference type="PANTHER" id="PTHR12215">
    <property type="entry name" value="PHOSPHOPANTETHEINE TRANSFERASE"/>
    <property type="match status" value="1"/>
</dbReference>
<dbReference type="PANTHER" id="PTHR12215:SF10">
    <property type="entry name" value="L-AMINOADIPATE-SEMIALDEHYDE DEHYDROGENASE-PHOSPHOPANTETHEINYL TRANSFERASE"/>
    <property type="match status" value="1"/>
</dbReference>
<dbReference type="AlphaFoldDB" id="A0A2K1PZC5"/>
<comment type="caution">
    <text evidence="4">The sequence shown here is derived from an EMBL/GenBank/DDBJ whole genome shotgun (WGS) entry which is preliminary data.</text>
</comment>
<dbReference type="SUPFAM" id="SSF56214">
    <property type="entry name" value="4'-phosphopantetheinyl transferase"/>
    <property type="match status" value="2"/>
</dbReference>
<evidence type="ECO:0000313" key="4">
    <source>
        <dbReference type="EMBL" id="PNS08130.1"/>
    </source>
</evidence>
<dbReference type="GO" id="GO:0005829">
    <property type="term" value="C:cytosol"/>
    <property type="evidence" value="ECO:0007669"/>
    <property type="project" value="TreeGrafter"/>
</dbReference>
<reference evidence="4 5" key="1">
    <citation type="submission" date="2017-08" db="EMBL/GenBank/DDBJ databases">
        <title>Lysobacter sylvestris genome.</title>
        <authorList>
            <person name="Zhang D.-C."/>
            <person name="Albuquerque L."/>
            <person name="Franca L."/>
            <person name="Froufe H.J.C."/>
            <person name="Barroso C."/>
            <person name="Egas C."/>
            <person name="Da Costa M."/>
            <person name="Margesin R."/>
        </authorList>
    </citation>
    <scope>NUCLEOTIDE SEQUENCE [LARGE SCALE GENOMIC DNA]</scope>
    <source>
        <strain evidence="4 5">AM20-91</strain>
    </source>
</reference>
<evidence type="ECO:0000259" key="3">
    <source>
        <dbReference type="Pfam" id="PF01648"/>
    </source>
</evidence>
<name>A0A2K1PZC5_9GAMM</name>
<dbReference type="Proteomes" id="UP000236220">
    <property type="component" value="Unassembled WGS sequence"/>
</dbReference>
<gene>
    <name evidence="4" type="ORF">Lysil_2306</name>
</gene>
<organism evidence="4 5">
    <name type="scientific">Solilutibacter silvestris</name>
    <dbReference type="NCBI Taxonomy" id="1645665"/>
    <lineage>
        <taxon>Bacteria</taxon>
        <taxon>Pseudomonadati</taxon>
        <taxon>Pseudomonadota</taxon>
        <taxon>Gammaproteobacteria</taxon>
        <taxon>Lysobacterales</taxon>
        <taxon>Lysobacteraceae</taxon>
        <taxon>Solilutibacter</taxon>
    </lineage>
</organism>
<keyword evidence="5" id="KW-1185">Reference proteome</keyword>
<dbReference type="Gene3D" id="3.90.470.20">
    <property type="entry name" value="4'-phosphopantetheinyl transferase domain"/>
    <property type="match status" value="1"/>
</dbReference>
<comment type="similarity">
    <text evidence="1">Belongs to the P-Pant transferase superfamily. Gsp/Sfp/HetI/AcpT family.</text>
</comment>
<evidence type="ECO:0000256" key="1">
    <source>
        <dbReference type="ARBA" id="ARBA00010990"/>
    </source>
</evidence>
<keyword evidence="2 4" id="KW-0808">Transferase</keyword>
<dbReference type="InterPro" id="IPR050559">
    <property type="entry name" value="P-Pant_transferase_sf"/>
</dbReference>
<evidence type="ECO:0000256" key="2">
    <source>
        <dbReference type="ARBA" id="ARBA00022679"/>
    </source>
</evidence>